<evidence type="ECO:0000256" key="6">
    <source>
        <dbReference type="RuleBase" id="RU000481"/>
    </source>
</evidence>
<dbReference type="InterPro" id="IPR050596">
    <property type="entry name" value="AspAT/PAT-like"/>
</dbReference>
<dbReference type="GO" id="GO:0006520">
    <property type="term" value="P:amino acid metabolic process"/>
    <property type="evidence" value="ECO:0007669"/>
    <property type="project" value="InterPro"/>
</dbReference>
<keyword evidence="5" id="KW-0663">Pyridoxal phosphate</keyword>
<dbReference type="CDD" id="cd00609">
    <property type="entry name" value="AAT_like"/>
    <property type="match status" value="1"/>
</dbReference>
<dbReference type="InterPro" id="IPR004838">
    <property type="entry name" value="NHTrfase_class1_PyrdxlP-BS"/>
</dbReference>
<keyword evidence="4 6" id="KW-0808">Transferase</keyword>
<keyword evidence="3 6" id="KW-0032">Aminotransferase</keyword>
<accession>A0A929BA73</accession>
<dbReference type="InterPro" id="IPR015421">
    <property type="entry name" value="PyrdxlP-dep_Trfase_major"/>
</dbReference>
<evidence type="ECO:0000256" key="2">
    <source>
        <dbReference type="ARBA" id="ARBA00007441"/>
    </source>
</evidence>
<evidence type="ECO:0000256" key="3">
    <source>
        <dbReference type="ARBA" id="ARBA00022576"/>
    </source>
</evidence>
<feature type="domain" description="Aminotransferase class I/classII large" evidence="7">
    <location>
        <begin position="30"/>
        <end position="370"/>
    </location>
</feature>
<proteinExistence type="inferred from homology"/>
<name>A0A929BA73_9PSEU</name>
<evidence type="ECO:0000256" key="1">
    <source>
        <dbReference type="ARBA" id="ARBA00001933"/>
    </source>
</evidence>
<evidence type="ECO:0000259" key="7">
    <source>
        <dbReference type="Pfam" id="PF00155"/>
    </source>
</evidence>
<evidence type="ECO:0000256" key="4">
    <source>
        <dbReference type="ARBA" id="ARBA00022679"/>
    </source>
</evidence>
<dbReference type="GO" id="GO:0008483">
    <property type="term" value="F:transaminase activity"/>
    <property type="evidence" value="ECO:0007669"/>
    <property type="project" value="UniProtKB-KW"/>
</dbReference>
<sequence>MTRHSATLAVNERLQAKRNAGEEVLHLGFGEAGLPVPPGAAEVLARSAGHNAYGPVAGSERARRAAAGFFDRRGLPTDPDRVLFAPGSKALLFGLLAALPGGVVLPQPSWVSYAAQAALLHERIHWVPVPAEAGGVPDPDLLERALVRAEADGQRPSSLVLTLPDNPTGTLAPPDLVRRVCAVAERHDLLVISDEIYRDLATGELRSPAELLPERTVVTCGLSKSTALGGYRIGFARLPTGELGARLHEELLGIASEIWSGLAAPMQDVAAWVLDDPAEVTEHIAASSRLHRAVAGAVHAEFRTAGAVCREPTAAFYLYPDLEPLRPALAARGADTGPAVAELLLDRHGVGVLAGAEFGDPEHALRFRVATSLLYGETPEQRRQALHSRDPLALPWIRGSLDNLRAALRDVAG</sequence>
<dbReference type="Proteomes" id="UP000598360">
    <property type="component" value="Unassembled WGS sequence"/>
</dbReference>
<dbReference type="InterPro" id="IPR004839">
    <property type="entry name" value="Aminotransferase_I/II_large"/>
</dbReference>
<evidence type="ECO:0000313" key="9">
    <source>
        <dbReference type="Proteomes" id="UP000598360"/>
    </source>
</evidence>
<comment type="similarity">
    <text evidence="2 6">Belongs to the class-I pyridoxal-phosphate-dependent aminotransferase family.</text>
</comment>
<dbReference type="GO" id="GO:0030170">
    <property type="term" value="F:pyridoxal phosphate binding"/>
    <property type="evidence" value="ECO:0007669"/>
    <property type="project" value="InterPro"/>
</dbReference>
<reference evidence="8" key="1">
    <citation type="submission" date="2020-10" db="EMBL/GenBank/DDBJ databases">
        <title>Diversity and distribution of actinomycetes associated with coral in the coast of Hainan.</title>
        <authorList>
            <person name="Li F."/>
        </authorList>
    </citation>
    <scope>NUCLEOTIDE SEQUENCE</scope>
    <source>
        <strain evidence="8">HNM0983</strain>
    </source>
</reference>
<dbReference type="PANTHER" id="PTHR46383">
    <property type="entry name" value="ASPARTATE AMINOTRANSFERASE"/>
    <property type="match status" value="1"/>
</dbReference>
<protein>
    <recommendedName>
        <fullName evidence="6">Aminotransferase</fullName>
        <ecNumber evidence="6">2.6.1.-</ecNumber>
    </recommendedName>
</protein>
<gene>
    <name evidence="8" type="ORF">IQ251_07500</name>
</gene>
<organism evidence="8 9">
    <name type="scientific">Saccharopolyspora montiporae</name>
    <dbReference type="NCBI Taxonomy" id="2781240"/>
    <lineage>
        <taxon>Bacteria</taxon>
        <taxon>Bacillati</taxon>
        <taxon>Actinomycetota</taxon>
        <taxon>Actinomycetes</taxon>
        <taxon>Pseudonocardiales</taxon>
        <taxon>Pseudonocardiaceae</taxon>
        <taxon>Saccharopolyspora</taxon>
    </lineage>
</organism>
<dbReference type="InterPro" id="IPR015424">
    <property type="entry name" value="PyrdxlP-dep_Trfase"/>
</dbReference>
<keyword evidence="9" id="KW-1185">Reference proteome</keyword>
<dbReference type="InterPro" id="IPR015422">
    <property type="entry name" value="PyrdxlP-dep_Trfase_small"/>
</dbReference>
<comment type="cofactor">
    <cofactor evidence="1 6">
        <name>pyridoxal 5'-phosphate</name>
        <dbReference type="ChEBI" id="CHEBI:597326"/>
    </cofactor>
</comment>
<evidence type="ECO:0000313" key="8">
    <source>
        <dbReference type="EMBL" id="MBE9374291.1"/>
    </source>
</evidence>
<evidence type="ECO:0000256" key="5">
    <source>
        <dbReference type="ARBA" id="ARBA00022898"/>
    </source>
</evidence>
<comment type="caution">
    <text evidence="8">The sequence shown here is derived from an EMBL/GenBank/DDBJ whole genome shotgun (WGS) entry which is preliminary data.</text>
</comment>
<dbReference type="Gene3D" id="3.40.640.10">
    <property type="entry name" value="Type I PLP-dependent aspartate aminotransferase-like (Major domain)"/>
    <property type="match status" value="1"/>
</dbReference>
<dbReference type="EC" id="2.6.1.-" evidence="6"/>
<dbReference type="AlphaFoldDB" id="A0A929BA73"/>
<dbReference type="RefSeq" id="WP_193927746.1">
    <property type="nucleotide sequence ID" value="NZ_JADEYC010000012.1"/>
</dbReference>
<dbReference type="Pfam" id="PF00155">
    <property type="entry name" value="Aminotran_1_2"/>
    <property type="match status" value="1"/>
</dbReference>
<dbReference type="SUPFAM" id="SSF53383">
    <property type="entry name" value="PLP-dependent transferases"/>
    <property type="match status" value="1"/>
</dbReference>
<dbReference type="EMBL" id="JADEYC010000012">
    <property type="protein sequence ID" value="MBE9374291.1"/>
    <property type="molecule type" value="Genomic_DNA"/>
</dbReference>
<dbReference type="PANTHER" id="PTHR46383:SF1">
    <property type="entry name" value="ASPARTATE AMINOTRANSFERASE"/>
    <property type="match status" value="1"/>
</dbReference>
<dbReference type="PROSITE" id="PS00105">
    <property type="entry name" value="AA_TRANSFER_CLASS_1"/>
    <property type="match status" value="1"/>
</dbReference>
<dbReference type="Gene3D" id="3.90.1150.10">
    <property type="entry name" value="Aspartate Aminotransferase, domain 1"/>
    <property type="match status" value="1"/>
</dbReference>